<dbReference type="eggNOG" id="COG2804">
    <property type="taxonomic scope" value="Bacteria"/>
</dbReference>
<protein>
    <submittedName>
        <fullName evidence="6">Type II secretion system protein E</fullName>
    </submittedName>
</protein>
<evidence type="ECO:0000256" key="2">
    <source>
        <dbReference type="ARBA" id="ARBA00022741"/>
    </source>
</evidence>
<dbReference type="STRING" id="643648.Slip_1185"/>
<dbReference type="Proteomes" id="UP000000378">
    <property type="component" value="Chromosome"/>
</dbReference>
<evidence type="ECO:0000313" key="6">
    <source>
        <dbReference type="EMBL" id="ADI01958.1"/>
    </source>
</evidence>
<accession>D7CMM3</accession>
<dbReference type="GO" id="GO:0016887">
    <property type="term" value="F:ATP hydrolysis activity"/>
    <property type="evidence" value="ECO:0007669"/>
    <property type="project" value="TreeGrafter"/>
</dbReference>
<dbReference type="Gene3D" id="3.40.50.300">
    <property type="entry name" value="P-loop containing nucleotide triphosphate hydrolases"/>
    <property type="match status" value="1"/>
</dbReference>
<dbReference type="Gene3D" id="3.30.300.160">
    <property type="entry name" value="Type II secretion system, protein E, N-terminal domain"/>
    <property type="match status" value="1"/>
</dbReference>
<dbReference type="SUPFAM" id="SSF52540">
    <property type="entry name" value="P-loop containing nucleoside triphosphate hydrolases"/>
    <property type="match status" value="1"/>
</dbReference>
<sequence length="567" mass="62119">MKVLGTQGVKSRLKLGEILLQAGVITEDQLKQALELQKQAGPGQRLGDILVKNGFVTEAELARALEEQLGIRSVDLKIAPIDVEAARRIPENLARRHTAIPVQVVDGALIVAMKDPLDMLAVQDIRLVTGMPVTPLLASEKDILDTIENVFSQRRAAEQAARDASRMQEEAAAQAAATLDIESAPAVRLVNSLIENAVRSRASDIHIEPSEKRMRVRNRVDGVLHEVLSTDIRAHAPVVSRIKVMAGLNIAEKRIPQDGKIVTRVDGRPIDLRVATMPTAYGEKVAIRILDRASFFIDKSQLGLSLEDIEKFNRLVSRPWGIILVTGPTGSGKTTTLYAMLAEMDSERKNIATLEDPIEYDMEGISQTQINVQAGLTFASGLRTMLRQDPDIIMVGKIRDEETAEIAARAALTGHLVLSTLHTNDAASTVVRLMDMGLMPYLISSALAGVVAQRLVRKVCPDCRKEYDAGPEEKRMLGMPEDEPLLLVRSGGCVACRGTGYRGRTGVFEIMEVDGELRKLINRGVSADEVREAALLKGMVPLWEDCRRKVLEGITTLEEALRVTSSY</sequence>
<dbReference type="SUPFAM" id="SSF160246">
    <property type="entry name" value="EspE N-terminal domain-like"/>
    <property type="match status" value="1"/>
</dbReference>
<dbReference type="Pfam" id="PF05157">
    <property type="entry name" value="MshEN"/>
    <property type="match status" value="1"/>
</dbReference>
<dbReference type="KEGG" id="slp:Slip_1185"/>
<reference evidence="6 7" key="2">
    <citation type="journal article" date="2010" name="Stand. Genomic Sci.">
        <title>Complete genome sequence of Syntrophothermus lipocalidus type strain (TGB-C1).</title>
        <authorList>
            <person name="Djao O.D."/>
            <person name="Zhang X."/>
            <person name="Lucas S."/>
            <person name="Lapidus A."/>
            <person name="Del Rio T.G."/>
            <person name="Nolan M."/>
            <person name="Tice H."/>
            <person name="Cheng J.F."/>
            <person name="Han C."/>
            <person name="Tapia R."/>
            <person name="Goodwin L."/>
            <person name="Pitluck S."/>
            <person name="Liolios K."/>
            <person name="Ivanova N."/>
            <person name="Mavromatis K."/>
            <person name="Mikhailova N."/>
            <person name="Ovchinnikova G."/>
            <person name="Pati A."/>
            <person name="Brambilla E."/>
            <person name="Chen A."/>
            <person name="Palaniappan K."/>
            <person name="Land M."/>
            <person name="Hauser L."/>
            <person name="Chang Y.J."/>
            <person name="Jeffries C.D."/>
            <person name="Rohde M."/>
            <person name="Sikorski J."/>
            <person name="Spring S."/>
            <person name="Goker M."/>
            <person name="Detter J.C."/>
            <person name="Woyke T."/>
            <person name="Bristow J."/>
            <person name="Eisen J.A."/>
            <person name="Markowitz V."/>
            <person name="Hugenholtz P."/>
            <person name="Kyrpides N.C."/>
            <person name="Klenk H.P."/>
        </authorList>
    </citation>
    <scope>NUCLEOTIDE SEQUENCE [LARGE SCALE GENOMIC DNA]</scope>
    <source>
        <strain evidence="7">DSM 12680 / TGB-C1</strain>
    </source>
</reference>
<keyword evidence="7" id="KW-1185">Reference proteome</keyword>
<dbReference type="AlphaFoldDB" id="D7CMM3"/>
<evidence type="ECO:0000256" key="1">
    <source>
        <dbReference type="ARBA" id="ARBA00006611"/>
    </source>
</evidence>
<reference evidence="7" key="1">
    <citation type="journal article" date="2010" name="Stand. Genomic Sci.">
        <title>Complete genome sequence of Syntrophothermus lipocalidus type strain (TGB-C1T).</title>
        <authorList>
            <consortium name="US DOE Joint Genome Institute (JGI-PGF)"/>
            <person name="Djao O."/>
            <person name="Zhang X."/>
            <person name="Lucas S."/>
            <person name="Lapidus A."/>
            <person name="Glavina Del Rio T."/>
            <person name="Nolan M."/>
            <person name="Tice H."/>
            <person name="Cheng J."/>
            <person name="Han C."/>
            <person name="Tapia R."/>
            <person name="Goodwin L."/>
            <person name="Pitluck S."/>
            <person name="Liolios K."/>
            <person name="Ivanova N."/>
            <person name="Mavromatis K."/>
            <person name="Mikhailova N."/>
            <person name="Ovchinnikova G."/>
            <person name="Pati A."/>
            <person name="Brambilla E."/>
            <person name="Chen A."/>
            <person name="Palaniappan K."/>
            <person name="Land M."/>
            <person name="Hauser L."/>
            <person name="Chang Y."/>
            <person name="Jeffries C."/>
            <person name="Rohde M."/>
            <person name="Sikorski J."/>
            <person name="Spring S."/>
            <person name="Goker M."/>
            <person name="Detter J."/>
            <person name="Woyke T."/>
            <person name="Bristow J."/>
            <person name="Eisen J."/>
            <person name="Markowitz V."/>
            <person name="Hugenholtz P."/>
            <person name="Kyrpides N."/>
            <person name="Klenk H."/>
        </authorList>
    </citation>
    <scope>NUCLEOTIDE SEQUENCE [LARGE SCALE GENOMIC DNA]</scope>
    <source>
        <strain evidence="7">DSM 12680 / TGB-C1</strain>
    </source>
</reference>
<evidence type="ECO:0000313" key="7">
    <source>
        <dbReference type="Proteomes" id="UP000000378"/>
    </source>
</evidence>
<keyword evidence="2" id="KW-0547">Nucleotide-binding</keyword>
<evidence type="ECO:0000259" key="4">
    <source>
        <dbReference type="Pfam" id="PF00437"/>
    </source>
</evidence>
<proteinExistence type="inferred from homology"/>
<dbReference type="CDD" id="cd01129">
    <property type="entry name" value="PulE-GspE-like"/>
    <property type="match status" value="1"/>
</dbReference>
<comment type="similarity">
    <text evidence="1">Belongs to the GSP E family.</text>
</comment>
<organism evidence="6 7">
    <name type="scientific">Syntrophothermus lipocalidus (strain DSM 12680 / TGB-C1)</name>
    <dbReference type="NCBI Taxonomy" id="643648"/>
    <lineage>
        <taxon>Bacteria</taxon>
        <taxon>Bacillati</taxon>
        <taxon>Bacillota</taxon>
        <taxon>Clostridia</taxon>
        <taxon>Eubacteriales</taxon>
        <taxon>Syntrophomonadaceae</taxon>
        <taxon>Syntrophothermus</taxon>
    </lineage>
</organism>
<feature type="domain" description="Type II secretion system protein GspE N-terminal" evidence="5">
    <location>
        <begin position="69"/>
        <end position="156"/>
    </location>
</feature>
<gene>
    <name evidence="6" type="ordered locus">Slip_1185</name>
</gene>
<name>D7CMM3_SYNLT</name>
<dbReference type="PANTHER" id="PTHR30258">
    <property type="entry name" value="TYPE II SECRETION SYSTEM PROTEIN GSPE-RELATED"/>
    <property type="match status" value="1"/>
</dbReference>
<dbReference type="Gene3D" id="3.30.450.90">
    <property type="match status" value="1"/>
</dbReference>
<feature type="domain" description="Bacterial type II secretion system protein E" evidence="4">
    <location>
        <begin position="182"/>
        <end position="562"/>
    </location>
</feature>
<dbReference type="InterPro" id="IPR007831">
    <property type="entry name" value="T2SS_GspE_N"/>
</dbReference>
<dbReference type="RefSeq" id="WP_013175360.1">
    <property type="nucleotide sequence ID" value="NC_014220.1"/>
</dbReference>
<dbReference type="InterPro" id="IPR037257">
    <property type="entry name" value="T2SS_E_N_sf"/>
</dbReference>
<dbReference type="Pfam" id="PF00437">
    <property type="entry name" value="T2SSE"/>
    <property type="match status" value="1"/>
</dbReference>
<dbReference type="InterPro" id="IPR001482">
    <property type="entry name" value="T2SS/T4SS_dom"/>
</dbReference>
<dbReference type="HOGENOM" id="CLU_013446_10_6_9"/>
<evidence type="ECO:0000256" key="3">
    <source>
        <dbReference type="ARBA" id="ARBA00022840"/>
    </source>
</evidence>
<dbReference type="InterPro" id="IPR027417">
    <property type="entry name" value="P-loop_NTPase"/>
</dbReference>
<dbReference type="FunFam" id="3.40.50.300:FF:000398">
    <property type="entry name" value="Type IV pilus assembly ATPase PilB"/>
    <property type="match status" value="1"/>
</dbReference>
<dbReference type="GO" id="GO:0005524">
    <property type="term" value="F:ATP binding"/>
    <property type="evidence" value="ECO:0007669"/>
    <property type="project" value="UniProtKB-KW"/>
</dbReference>
<dbReference type="GO" id="GO:0005886">
    <property type="term" value="C:plasma membrane"/>
    <property type="evidence" value="ECO:0007669"/>
    <property type="project" value="TreeGrafter"/>
</dbReference>
<evidence type="ECO:0000259" key="5">
    <source>
        <dbReference type="Pfam" id="PF05157"/>
    </source>
</evidence>
<dbReference type="Gene3D" id="1.10.40.70">
    <property type="match status" value="1"/>
</dbReference>
<dbReference type="PANTHER" id="PTHR30258:SF2">
    <property type="entry name" value="COMG OPERON PROTEIN 1"/>
    <property type="match status" value="1"/>
</dbReference>
<dbReference type="FunFam" id="3.30.450.90:FF:000001">
    <property type="entry name" value="Type II secretion system ATPase GspE"/>
    <property type="match status" value="1"/>
</dbReference>
<keyword evidence="3" id="KW-0067">ATP-binding</keyword>
<dbReference type="EMBL" id="CP002048">
    <property type="protein sequence ID" value="ADI01958.1"/>
    <property type="molecule type" value="Genomic_DNA"/>
</dbReference>